<feature type="compositionally biased region" description="Polar residues" evidence="6">
    <location>
        <begin position="19"/>
        <end position="31"/>
    </location>
</feature>
<keyword evidence="10" id="KW-1185">Reference proteome</keyword>
<accession>A0ABP0ZVU8</accession>
<proteinExistence type="inferred from homology"/>
<feature type="region of interest" description="Disordered" evidence="6">
    <location>
        <begin position="898"/>
        <end position="940"/>
    </location>
</feature>
<evidence type="ECO:0000256" key="6">
    <source>
        <dbReference type="SAM" id="MobiDB-lite"/>
    </source>
</evidence>
<keyword evidence="3 5" id="KW-0268">Exocytosis</keyword>
<protein>
    <recommendedName>
        <fullName evidence="5">Exocyst complex component SEC15</fullName>
    </recommendedName>
</protein>
<dbReference type="InterPro" id="IPR042044">
    <property type="entry name" value="EXOC6PINT-1/Sec15/Tip20_C_dom2"/>
</dbReference>
<dbReference type="Pfam" id="PF20651">
    <property type="entry name" value="EXOC6_Sec15_N"/>
    <property type="match status" value="1"/>
</dbReference>
<dbReference type="RefSeq" id="XP_066831979.1">
    <property type="nucleotide sequence ID" value="XM_066975330.1"/>
</dbReference>
<dbReference type="Pfam" id="PF04091">
    <property type="entry name" value="Sec15_C"/>
    <property type="match status" value="1"/>
</dbReference>
<name>A0ABP0ZVU8_9ASCO</name>
<dbReference type="Proteomes" id="UP001497383">
    <property type="component" value="Chromosome 6"/>
</dbReference>
<feature type="compositionally biased region" description="Low complexity" evidence="6">
    <location>
        <begin position="32"/>
        <end position="42"/>
    </location>
</feature>
<evidence type="ECO:0000256" key="5">
    <source>
        <dbReference type="PIRNR" id="PIRNR025007"/>
    </source>
</evidence>
<evidence type="ECO:0000259" key="8">
    <source>
        <dbReference type="Pfam" id="PF20651"/>
    </source>
</evidence>
<comment type="similarity">
    <text evidence="1 5">Belongs to the SEC15 family.</text>
</comment>
<feature type="compositionally biased region" description="Polar residues" evidence="6">
    <location>
        <begin position="903"/>
        <end position="935"/>
    </location>
</feature>
<dbReference type="InterPro" id="IPR048359">
    <property type="entry name" value="EXOC6_Sec15_N"/>
</dbReference>
<dbReference type="Gene3D" id="1.10.357.30">
    <property type="entry name" value="Exocyst complex subunit Sec15 C-terminal domain, N-terminal subdomain"/>
    <property type="match status" value="1"/>
</dbReference>
<feature type="region of interest" description="Disordered" evidence="6">
    <location>
        <begin position="1"/>
        <end position="70"/>
    </location>
</feature>
<evidence type="ECO:0000256" key="1">
    <source>
        <dbReference type="ARBA" id="ARBA00007944"/>
    </source>
</evidence>
<evidence type="ECO:0000256" key="4">
    <source>
        <dbReference type="ARBA" id="ARBA00023054"/>
    </source>
</evidence>
<dbReference type="InterPro" id="IPR007225">
    <property type="entry name" value="EXOC6/Sec15"/>
</dbReference>
<dbReference type="PANTHER" id="PTHR12702:SF0">
    <property type="entry name" value="EXOCYST COMPLEX COMPONENT 6"/>
    <property type="match status" value="1"/>
</dbReference>
<feature type="domain" description="Exocyst complex subunit EXOC6/Sec15 C-terminal" evidence="7">
    <location>
        <begin position="480"/>
        <end position="853"/>
    </location>
</feature>
<sequence length="949" mass="108634">MGAASENQACLVKNDRFTSDTGSPLQSQRDMASTIATTATTAPNGSAPNGHGKKANGEASSKNVEKSTKGDTLQLENLLLRDEELFQSSLDSDDYLENLAPVIKDAVRRNGLSALITKLNDIVRAKDEELNEVSMNSMDEINQCMNTIASIHTEADSLKRQFLSVTQNLSKSSIELMTKKKNYVKYKEVCSRISEAQVVLTECIQVLELMNRILELIKQTKYFSALKLTDELTNIHIQKVNEFSFAKKIVDSIPHLTQMIKDDSFENLIKWLSLNLERKLPTIGDALYDNLYDLQDKWAECKAQNPTYAPYKLNSPVESSLRDPSSYYNVFEDETLKIPLSSVYDAILVYRTLHESENLSAAYHKEWMKKYSRIIYPLTSVATNTKEQGFKLDQLEPYLKKMAAFFVMDKQLNLVTKFQLRANVQSEELWLSYVSKLKPRLLQTIEESDFYDVRELSQFKNILGDFMQIMDSNGYDVTEIYEVMMVIFRNNFAPLIVQSFKKKFVESLQSEHNQAFKSDQEEYEGVMKHIFYDQNAPFVRANVKSFPVNFPFSEDFVKFCIFVRSMIKSVLDFIREFYNYEVNEINNIILNDIVEAFLSDRKGVGIAWEIEDFITRNADNKEIIAQSFVNLEYYTLSLYKIGVFLNERLRRETGMGIHNIDTNDAFTLVAVGTFVRLKKFSEDTVYKMIDSKITQLLSIVEYNDYLPVERNTEANFAVKDFALFLENLFTSIFENFPSSLRTLGLFRSYDFVSQHFLAVLKNADQYNEVFIDNFDLDIQHLEKSIKKLNSTATAEDQDSTQGAVSIESTFTELRQTVDLLKSNNYDEYATNSSFRTRHYNSVKFEDGMKYIKKMHGAGSLATSPQIAHQSQFQRSGTIKSISQSISGSNFAHILQGKQHEDANTNTNTNTLPSKQYEEANNSNESLQSTPTSSKFASIADRFKLANTSR</sequence>
<evidence type="ECO:0000256" key="2">
    <source>
        <dbReference type="ARBA" id="ARBA00022448"/>
    </source>
</evidence>
<dbReference type="InterPro" id="IPR042045">
    <property type="entry name" value="EXOC6/Sec15_C_dom1"/>
</dbReference>
<gene>
    <name evidence="9" type="ORF">LODBEIA_P50410</name>
</gene>
<organism evidence="9 10">
    <name type="scientific">Lodderomyces beijingensis</name>
    <dbReference type="NCBI Taxonomy" id="1775926"/>
    <lineage>
        <taxon>Eukaryota</taxon>
        <taxon>Fungi</taxon>
        <taxon>Dikarya</taxon>
        <taxon>Ascomycota</taxon>
        <taxon>Saccharomycotina</taxon>
        <taxon>Pichiomycetes</taxon>
        <taxon>Debaryomycetaceae</taxon>
        <taxon>Candida/Lodderomyces clade</taxon>
        <taxon>Lodderomyces</taxon>
    </lineage>
</organism>
<evidence type="ECO:0000313" key="10">
    <source>
        <dbReference type="Proteomes" id="UP001497383"/>
    </source>
</evidence>
<dbReference type="InterPro" id="IPR046361">
    <property type="entry name" value="EXOC6/Sec15_C"/>
</dbReference>
<evidence type="ECO:0000259" key="7">
    <source>
        <dbReference type="Pfam" id="PF04091"/>
    </source>
</evidence>
<dbReference type="GeneID" id="92210237"/>
<evidence type="ECO:0000313" key="9">
    <source>
        <dbReference type="EMBL" id="CAK9441172.1"/>
    </source>
</evidence>
<dbReference type="Gene3D" id="1.20.58.670">
    <property type="entry name" value="Dsl1p vesicle tethering complex, Tip20p subunit, domain D"/>
    <property type="match status" value="1"/>
</dbReference>
<dbReference type="PANTHER" id="PTHR12702">
    <property type="entry name" value="SEC15"/>
    <property type="match status" value="1"/>
</dbReference>
<dbReference type="EMBL" id="OZ022410">
    <property type="protein sequence ID" value="CAK9441172.1"/>
    <property type="molecule type" value="Genomic_DNA"/>
</dbReference>
<evidence type="ECO:0000256" key="3">
    <source>
        <dbReference type="ARBA" id="ARBA00022483"/>
    </source>
</evidence>
<feature type="domain" description="Exocyst complex component EXOC6/Sec15 N-terminal" evidence="8">
    <location>
        <begin position="118"/>
        <end position="287"/>
    </location>
</feature>
<comment type="function">
    <text evidence="5">Component of the exocyst complex involved in the docking of exocytic vesicles with fusion sites on the plasma membrane.</text>
</comment>
<reference evidence="9 10" key="1">
    <citation type="submission" date="2024-03" db="EMBL/GenBank/DDBJ databases">
        <authorList>
            <person name="Brejova B."/>
        </authorList>
    </citation>
    <scope>NUCLEOTIDE SEQUENCE [LARGE SCALE GENOMIC DNA]</scope>
    <source>
        <strain evidence="9 10">CBS 14171</strain>
    </source>
</reference>
<dbReference type="PIRSF" id="PIRSF025007">
    <property type="entry name" value="Sec15"/>
    <property type="match status" value="1"/>
</dbReference>
<keyword evidence="4" id="KW-0175">Coiled coil</keyword>
<keyword evidence="2 5" id="KW-0813">Transport</keyword>